<keyword evidence="3" id="KW-1185">Reference proteome</keyword>
<gene>
    <name evidence="2" type="ORF">HPG69_017081</name>
</gene>
<comment type="caution">
    <text evidence="2">The sequence shown here is derived from an EMBL/GenBank/DDBJ whole genome shotgun (WGS) entry which is preliminary data.</text>
</comment>
<evidence type="ECO:0000256" key="1">
    <source>
        <dbReference type="SAM" id="MobiDB-lite"/>
    </source>
</evidence>
<dbReference type="AlphaFoldDB" id="A0A7J7ECP4"/>
<name>A0A7J7ECP4_DICBM</name>
<feature type="region of interest" description="Disordered" evidence="1">
    <location>
        <begin position="1"/>
        <end position="44"/>
    </location>
</feature>
<organism evidence="2 3">
    <name type="scientific">Diceros bicornis minor</name>
    <name type="common">South-central black rhinoceros</name>
    <dbReference type="NCBI Taxonomy" id="77932"/>
    <lineage>
        <taxon>Eukaryota</taxon>
        <taxon>Metazoa</taxon>
        <taxon>Chordata</taxon>
        <taxon>Craniata</taxon>
        <taxon>Vertebrata</taxon>
        <taxon>Euteleostomi</taxon>
        <taxon>Mammalia</taxon>
        <taxon>Eutheria</taxon>
        <taxon>Laurasiatheria</taxon>
        <taxon>Perissodactyla</taxon>
        <taxon>Rhinocerotidae</taxon>
        <taxon>Diceros</taxon>
    </lineage>
</organism>
<reference evidence="2 3" key="1">
    <citation type="journal article" date="2020" name="Mol. Biol. Evol.">
        <title>Interspecific Gene Flow and the Evolution of Specialization in Black and White Rhinoceros.</title>
        <authorList>
            <person name="Moodley Y."/>
            <person name="Westbury M.V."/>
            <person name="Russo I.M."/>
            <person name="Gopalakrishnan S."/>
            <person name="Rakotoarivelo A."/>
            <person name="Olsen R.A."/>
            <person name="Prost S."/>
            <person name="Tunstall T."/>
            <person name="Ryder O.A."/>
            <person name="Dalen L."/>
            <person name="Bruford M.W."/>
        </authorList>
    </citation>
    <scope>NUCLEOTIDE SEQUENCE [LARGE SCALE GENOMIC DNA]</scope>
    <source>
        <strain evidence="2">SBR-YM</strain>
        <tissue evidence="2">Skin</tissue>
    </source>
</reference>
<sequence length="210" mass="23684">MCLHNHLSNKGRKPASHKGYFEKNIPPSPANWSRPLTSPTNVSQNTLSPSAFDYDSDPRPLKIFISLLEVSLEQHLAVHIGSLNFLPHRTMNPQGQTESAVPQYPDSRLVLDISKVQLDKQINCPMIPAMSDPRRNCRDTYFGFRDLLDPLNLLIRHDIVVPDDVRTVPLILLFEGGNEQLWCSVAMVIPTEKPLLPLRCLKSTEQQALS</sequence>
<protein>
    <submittedName>
        <fullName evidence="2">Uncharacterized protein</fullName>
    </submittedName>
</protein>
<feature type="compositionally biased region" description="Basic residues" evidence="1">
    <location>
        <begin position="7"/>
        <end position="16"/>
    </location>
</feature>
<proteinExistence type="predicted"/>
<accession>A0A7J7ECP4</accession>
<feature type="compositionally biased region" description="Polar residues" evidence="1">
    <location>
        <begin position="30"/>
        <end position="44"/>
    </location>
</feature>
<dbReference type="EMBL" id="JACDTQ010003641">
    <property type="protein sequence ID" value="KAF5913463.1"/>
    <property type="molecule type" value="Genomic_DNA"/>
</dbReference>
<dbReference type="Proteomes" id="UP000551758">
    <property type="component" value="Unassembled WGS sequence"/>
</dbReference>
<evidence type="ECO:0000313" key="2">
    <source>
        <dbReference type="EMBL" id="KAF5913463.1"/>
    </source>
</evidence>
<evidence type="ECO:0000313" key="3">
    <source>
        <dbReference type="Proteomes" id="UP000551758"/>
    </source>
</evidence>